<keyword evidence="3" id="KW-1185">Reference proteome</keyword>
<keyword evidence="1" id="KW-0472">Membrane</keyword>
<feature type="transmembrane region" description="Helical" evidence="1">
    <location>
        <begin position="12"/>
        <end position="34"/>
    </location>
</feature>
<dbReference type="EMBL" id="JADCKC010000001">
    <property type="protein sequence ID" value="MBE5036209.1"/>
    <property type="molecule type" value="Genomic_DNA"/>
</dbReference>
<comment type="caution">
    <text evidence="2">The sequence shown here is derived from an EMBL/GenBank/DDBJ whole genome shotgun (WGS) entry which is preliminary data.</text>
</comment>
<dbReference type="InterPro" id="IPR014202">
    <property type="entry name" value="Spore_II_R"/>
</dbReference>
<evidence type="ECO:0000313" key="2">
    <source>
        <dbReference type="EMBL" id="MBE5036209.1"/>
    </source>
</evidence>
<dbReference type="Proteomes" id="UP000768567">
    <property type="component" value="Unassembled WGS sequence"/>
</dbReference>
<accession>A0ABR9QZA3</accession>
<evidence type="ECO:0000256" key="1">
    <source>
        <dbReference type="SAM" id="Phobius"/>
    </source>
</evidence>
<organism evidence="2 3">
    <name type="scientific">Gemmiger gallinarum</name>
    <dbReference type="NCBI Taxonomy" id="2779354"/>
    <lineage>
        <taxon>Bacteria</taxon>
        <taxon>Bacillati</taxon>
        <taxon>Bacillota</taxon>
        <taxon>Clostridia</taxon>
        <taxon>Eubacteriales</taxon>
        <taxon>Gemmiger</taxon>
    </lineage>
</organism>
<keyword evidence="1" id="KW-1133">Transmembrane helix</keyword>
<protein>
    <submittedName>
        <fullName evidence="2">Stage II sporulation protein R</fullName>
    </submittedName>
</protein>
<name>A0ABR9QZA3_9FIRM</name>
<gene>
    <name evidence="2" type="ORF">INF35_00105</name>
</gene>
<dbReference type="Pfam" id="PF09551">
    <property type="entry name" value="Spore_II_R"/>
    <property type="match status" value="1"/>
</dbReference>
<sequence length="207" mass="22608">MKQRTFRLPVRRAAVEIGVALGLVLTVVLTAALWHRQQVSAAVCADTLRLHILANSDTIEDQLLKLKVRDAVLTEMPDILADADDKADAVAAVNAAQRRLQKTAEDTLRRVGSAQTVAVRLEQAEFAARDYGSFRLPGGTYTALRIELGKAEGHNWFCVLYPELCIGSSEAQYKDEAENALVFGGYEVRFALLDGAKKLADVIRGIG</sequence>
<dbReference type="RefSeq" id="WP_193499564.1">
    <property type="nucleotide sequence ID" value="NZ_JADCKC010000001.1"/>
</dbReference>
<proteinExistence type="predicted"/>
<evidence type="ECO:0000313" key="3">
    <source>
        <dbReference type="Proteomes" id="UP000768567"/>
    </source>
</evidence>
<keyword evidence="1" id="KW-0812">Transmembrane</keyword>
<reference evidence="2 3" key="1">
    <citation type="submission" date="2020-10" db="EMBL/GenBank/DDBJ databases">
        <title>ChiBAC.</title>
        <authorList>
            <person name="Zenner C."/>
            <person name="Hitch T.C.A."/>
            <person name="Clavel T."/>
        </authorList>
    </citation>
    <scope>NUCLEOTIDE SEQUENCE [LARGE SCALE GENOMIC DNA]</scope>
    <source>
        <strain evidence="2 3">DSM 109015</strain>
    </source>
</reference>